<dbReference type="CDD" id="cd00190">
    <property type="entry name" value="Tryp_SPc"/>
    <property type="match status" value="1"/>
</dbReference>
<dbReference type="InterPro" id="IPR051487">
    <property type="entry name" value="Ser/Thr_Proteases_Immune/Dev"/>
</dbReference>
<keyword evidence="4" id="KW-1185">Reference proteome</keyword>
<keyword evidence="3" id="KW-0645">Protease</keyword>
<keyword evidence="3" id="KW-0378">Hydrolase</keyword>
<dbReference type="InterPro" id="IPR043504">
    <property type="entry name" value="Peptidase_S1_PA_chymotrypsin"/>
</dbReference>
<name>A0ABS8PSA0_9BACT</name>
<comment type="caution">
    <text evidence="3">The sequence shown here is derived from an EMBL/GenBank/DDBJ whole genome shotgun (WGS) entry which is preliminary data.</text>
</comment>
<evidence type="ECO:0000313" key="4">
    <source>
        <dbReference type="Proteomes" id="UP001199816"/>
    </source>
</evidence>
<dbReference type="PROSITE" id="PS50240">
    <property type="entry name" value="TRYPSIN_DOM"/>
    <property type="match status" value="1"/>
</dbReference>
<organism evidence="3 4">
    <name type="scientific">Niabella pedocola</name>
    <dbReference type="NCBI Taxonomy" id="1752077"/>
    <lineage>
        <taxon>Bacteria</taxon>
        <taxon>Pseudomonadati</taxon>
        <taxon>Bacteroidota</taxon>
        <taxon>Chitinophagia</taxon>
        <taxon>Chitinophagales</taxon>
        <taxon>Chitinophagaceae</taxon>
        <taxon>Niabella</taxon>
    </lineage>
</organism>
<dbReference type="InterPro" id="IPR009003">
    <property type="entry name" value="Peptidase_S1_PA"/>
</dbReference>
<dbReference type="RefSeq" id="WP_231004410.1">
    <property type="nucleotide sequence ID" value="NZ_JAJNEC010000005.1"/>
</dbReference>
<evidence type="ECO:0000313" key="3">
    <source>
        <dbReference type="EMBL" id="MCD2423143.1"/>
    </source>
</evidence>
<dbReference type="GO" id="GO:0008233">
    <property type="term" value="F:peptidase activity"/>
    <property type="evidence" value="ECO:0007669"/>
    <property type="project" value="UniProtKB-KW"/>
</dbReference>
<feature type="domain" description="Peptidase S1" evidence="2">
    <location>
        <begin position="41"/>
        <end position="269"/>
    </location>
</feature>
<proteinExistence type="predicted"/>
<dbReference type="EMBL" id="JAJNEC010000005">
    <property type="protein sequence ID" value="MCD2423143.1"/>
    <property type="molecule type" value="Genomic_DNA"/>
</dbReference>
<dbReference type="InterPro" id="IPR001314">
    <property type="entry name" value="Peptidase_S1A"/>
</dbReference>
<dbReference type="GO" id="GO:0006508">
    <property type="term" value="P:proteolysis"/>
    <property type="evidence" value="ECO:0007669"/>
    <property type="project" value="UniProtKB-KW"/>
</dbReference>
<sequence>MKQLYLFSILVLTLFFIRCKKEDIIPSEKNAPVTKPETLAIWNGSPITTEQIPYQARIERINGAQGSGGGVIIGRQWILTAAHVVEDVQPNQLNIRLGLHDLSNPVGSQSYSADQIIIHPDYRNESIFFGAIDILKNDIALIHLSSPIQLNNHVSAILFADDTHENFYGATLFTVSGFGHTESGSGSPVLLSTTLKYAETTTQFIKAVSPPGEPLSRTDAGDSGGPLTYVTGEGRFLVGVVSHSRSSSASASYFTRVSTFAPWITAITGIQVQLPSGILGASPSPCQTSSQFSLNNVPAGANVIWEIPSYASATLSVTNNTATLNATANEGVGLTAHLDIYGNLYTWYRVVNFGYIDRLLTGVDATYLPGDFIPLEITPSNDDRLYTWYIDGIMANQVSIPEGAIFNHGYYYHIYASEPGLHRVKVEVSTKCNTFQTYEGVFTVNDQ</sequence>
<dbReference type="SUPFAM" id="SSF50494">
    <property type="entry name" value="Trypsin-like serine proteases"/>
    <property type="match status" value="1"/>
</dbReference>
<keyword evidence="1" id="KW-1015">Disulfide bond</keyword>
<dbReference type="PRINTS" id="PR00722">
    <property type="entry name" value="CHYMOTRYPSIN"/>
</dbReference>
<gene>
    <name evidence="3" type="ORF">LQ567_10240</name>
</gene>
<protein>
    <submittedName>
        <fullName evidence="3">Serine protease</fullName>
    </submittedName>
</protein>
<reference evidence="3 4" key="1">
    <citation type="submission" date="2021-11" db="EMBL/GenBank/DDBJ databases">
        <title>Genomic of Niabella pedocola.</title>
        <authorList>
            <person name="Wu T."/>
        </authorList>
    </citation>
    <scope>NUCLEOTIDE SEQUENCE [LARGE SCALE GENOMIC DNA]</scope>
    <source>
        <strain evidence="3 4">JCM 31011</strain>
    </source>
</reference>
<evidence type="ECO:0000259" key="2">
    <source>
        <dbReference type="PROSITE" id="PS50240"/>
    </source>
</evidence>
<evidence type="ECO:0000256" key="1">
    <source>
        <dbReference type="ARBA" id="ARBA00023157"/>
    </source>
</evidence>
<dbReference type="SMART" id="SM00020">
    <property type="entry name" value="Tryp_SPc"/>
    <property type="match status" value="1"/>
</dbReference>
<dbReference type="InterPro" id="IPR001254">
    <property type="entry name" value="Trypsin_dom"/>
</dbReference>
<dbReference type="Pfam" id="PF00089">
    <property type="entry name" value="Trypsin"/>
    <property type="match status" value="1"/>
</dbReference>
<accession>A0ABS8PSA0</accession>
<dbReference type="Proteomes" id="UP001199816">
    <property type="component" value="Unassembled WGS sequence"/>
</dbReference>
<dbReference type="PANTHER" id="PTHR24256">
    <property type="entry name" value="TRYPTASE-RELATED"/>
    <property type="match status" value="1"/>
</dbReference>
<dbReference type="Gene3D" id="2.40.10.10">
    <property type="entry name" value="Trypsin-like serine proteases"/>
    <property type="match status" value="1"/>
</dbReference>